<protein>
    <submittedName>
        <fullName evidence="4">RHS repeat-associated core domain-containing protein</fullName>
    </submittedName>
</protein>
<feature type="compositionally biased region" description="Pro residues" evidence="2">
    <location>
        <begin position="175"/>
        <end position="188"/>
    </location>
</feature>
<evidence type="ECO:0000256" key="1">
    <source>
        <dbReference type="ARBA" id="ARBA00022737"/>
    </source>
</evidence>
<evidence type="ECO:0000313" key="4">
    <source>
        <dbReference type="EMBL" id="MFC0629269.1"/>
    </source>
</evidence>
<accession>A0ABV6QX97</accession>
<dbReference type="EMBL" id="JBHLTC010000049">
    <property type="protein sequence ID" value="MFC0629269.1"/>
    <property type="molecule type" value="Genomic_DNA"/>
</dbReference>
<dbReference type="PANTHER" id="PTHR32305:SF17">
    <property type="entry name" value="TRNA NUCLEASE WAPA"/>
    <property type="match status" value="1"/>
</dbReference>
<dbReference type="NCBIfam" id="TIGR03696">
    <property type="entry name" value="Rhs_assc_core"/>
    <property type="match status" value="1"/>
</dbReference>
<dbReference type="InterPro" id="IPR022385">
    <property type="entry name" value="Rhs_assc_core"/>
</dbReference>
<reference evidence="4 5" key="1">
    <citation type="submission" date="2024-09" db="EMBL/GenBank/DDBJ databases">
        <authorList>
            <person name="Sun Q."/>
            <person name="Mori K."/>
        </authorList>
    </citation>
    <scope>NUCLEOTIDE SEQUENCE [LARGE SCALE GENOMIC DNA]</scope>
    <source>
        <strain evidence="4 5">CGMCC 1.15906</strain>
    </source>
</reference>
<keyword evidence="5" id="KW-1185">Reference proteome</keyword>
<organism evidence="4 5">
    <name type="scientific">Kribbella deserti</name>
    <dbReference type="NCBI Taxonomy" id="1926257"/>
    <lineage>
        <taxon>Bacteria</taxon>
        <taxon>Bacillati</taxon>
        <taxon>Actinomycetota</taxon>
        <taxon>Actinomycetes</taxon>
        <taxon>Propionibacteriales</taxon>
        <taxon>Kribbellaceae</taxon>
        <taxon>Kribbella</taxon>
    </lineage>
</organism>
<dbReference type="Proteomes" id="UP001589890">
    <property type="component" value="Unassembled WGS sequence"/>
</dbReference>
<comment type="caution">
    <text evidence="4">The sequence shown here is derived from an EMBL/GenBank/DDBJ whole genome shotgun (WGS) entry which is preliminary data.</text>
</comment>
<dbReference type="InterPro" id="IPR056823">
    <property type="entry name" value="TEN-like_YD-shell"/>
</dbReference>
<evidence type="ECO:0000256" key="2">
    <source>
        <dbReference type="SAM" id="MobiDB-lite"/>
    </source>
</evidence>
<feature type="domain" description="Teneurin-like YD-shell" evidence="3">
    <location>
        <begin position="55"/>
        <end position="156"/>
    </location>
</feature>
<name>A0ABV6QX97_9ACTN</name>
<sequence length="441" mass="47385">MVYSADGQRLIRRDPTGATLYLPSTEVRWTKATDSLSSTQYYSFNGTPVAVRTGVEAADLVITDPHGTGQIGINAYTQDYSRRRSDLFGNVRQTAGPWGATNHGFVDGVIDASTRLTHLGAREYDSKMGRFISVDPVMDLSDPQSLNGYSYGNSNPLVYTDPAGTQNESLGDGGLPPPLPADPPPTADPEPDTATDEVPTGSSDSHWEQIGNWKSSFDRTVKRKARELGENTADWITDNPSGQQMAASLGKKFYEDTKEEIINWTTACGSASNSAVCKIRTAGIAFWLVPGGGIVSKPAVRPVVNVAVKQAEKVAAKNAAGESSIRVYRVEGPGNKRLDIDSAGDVSIKGRGMLFLNFGDEARAQRFLANRLSQGHAGTTIKSFAVPTSYYDDLVSRSVPERMARMGSVVQVDVNQTTRSFGLRSSEFPGLQCAIIPGSGC</sequence>
<dbReference type="InterPro" id="IPR050708">
    <property type="entry name" value="T6SS_VgrG/RHS"/>
</dbReference>
<evidence type="ECO:0000313" key="5">
    <source>
        <dbReference type="Proteomes" id="UP001589890"/>
    </source>
</evidence>
<feature type="region of interest" description="Disordered" evidence="2">
    <location>
        <begin position="157"/>
        <end position="210"/>
    </location>
</feature>
<gene>
    <name evidence="4" type="ORF">ACFFGN_34710</name>
</gene>
<evidence type="ECO:0000259" key="3">
    <source>
        <dbReference type="Pfam" id="PF25023"/>
    </source>
</evidence>
<dbReference type="Gene3D" id="2.180.10.10">
    <property type="entry name" value="RHS repeat-associated core"/>
    <property type="match status" value="1"/>
</dbReference>
<feature type="compositionally biased region" description="Polar residues" evidence="2">
    <location>
        <begin position="157"/>
        <end position="169"/>
    </location>
</feature>
<proteinExistence type="predicted"/>
<dbReference type="RefSeq" id="WP_380057058.1">
    <property type="nucleotide sequence ID" value="NZ_JBHLTC010000049.1"/>
</dbReference>
<dbReference type="Pfam" id="PF25023">
    <property type="entry name" value="TEN_YD-shell"/>
    <property type="match status" value="1"/>
</dbReference>
<dbReference type="PANTHER" id="PTHR32305">
    <property type="match status" value="1"/>
</dbReference>
<keyword evidence="1" id="KW-0677">Repeat</keyword>